<accession>A0A9Q1CS82</accession>
<protein>
    <submittedName>
        <fullName evidence="1">Uncharacterized protein</fullName>
    </submittedName>
</protein>
<name>A0A9Q1CS82_HOLLE</name>
<dbReference type="EMBL" id="JAIZAY010000001">
    <property type="protein sequence ID" value="KAJ8050632.1"/>
    <property type="molecule type" value="Genomic_DNA"/>
</dbReference>
<keyword evidence="2" id="KW-1185">Reference proteome</keyword>
<organism evidence="1 2">
    <name type="scientific">Holothuria leucospilota</name>
    <name type="common">Black long sea cucumber</name>
    <name type="synonym">Mertensiothuria leucospilota</name>
    <dbReference type="NCBI Taxonomy" id="206669"/>
    <lineage>
        <taxon>Eukaryota</taxon>
        <taxon>Metazoa</taxon>
        <taxon>Echinodermata</taxon>
        <taxon>Eleutherozoa</taxon>
        <taxon>Echinozoa</taxon>
        <taxon>Holothuroidea</taxon>
        <taxon>Aspidochirotacea</taxon>
        <taxon>Aspidochirotida</taxon>
        <taxon>Holothuriidae</taxon>
        <taxon>Holothuria</taxon>
    </lineage>
</organism>
<gene>
    <name evidence="1" type="ORF">HOLleu_03913</name>
</gene>
<proteinExistence type="predicted"/>
<evidence type="ECO:0000313" key="2">
    <source>
        <dbReference type="Proteomes" id="UP001152320"/>
    </source>
</evidence>
<dbReference type="AlphaFoldDB" id="A0A9Q1CS82"/>
<comment type="caution">
    <text evidence="1">The sequence shown here is derived from an EMBL/GenBank/DDBJ whole genome shotgun (WGS) entry which is preliminary data.</text>
</comment>
<reference evidence="1" key="1">
    <citation type="submission" date="2021-10" db="EMBL/GenBank/DDBJ databases">
        <title>Tropical sea cucumber genome reveals ecological adaptation and Cuvierian tubules defense mechanism.</title>
        <authorList>
            <person name="Chen T."/>
        </authorList>
    </citation>
    <scope>NUCLEOTIDE SEQUENCE</scope>
    <source>
        <strain evidence="1">Nanhai2018</strain>
        <tissue evidence="1">Muscle</tissue>
    </source>
</reference>
<sequence>MEPARLDPVVKRAGLSQGILLMPGLTTRKGITGDSEQDESTTQLADDQQTAEVVKRGGVATRFQAAPPTGPPLSEELVTGIRGLDF</sequence>
<evidence type="ECO:0000313" key="1">
    <source>
        <dbReference type="EMBL" id="KAJ8050632.1"/>
    </source>
</evidence>
<dbReference type="Proteomes" id="UP001152320">
    <property type="component" value="Chromosome 1"/>
</dbReference>